<protein>
    <recommendedName>
        <fullName evidence="2">DUF4503 domain-containing protein</fullName>
    </recommendedName>
</protein>
<sequence length="803" mass="88210">MVSANIYFQLDYDYQGNQVVVSSFDTPKKKMAPKQREHRISVSCHGDKDWNRRMEGFEGIAPAREESVDIDWASESEDGSLQGQEVLSSSQLCYKDTRHVKESNTSVRSSKERPWCRSESAFRGRAFTEAAGSRRTPAGRGRGGGKKPEGNRRAVGPQSTHQEALEVSISDYDSDTGEESEEFDRIRNDEEDVAQTTKSLSPVIASLTPSVSPSPSSEAAANRSKVSDWVKSLQWQDTTPEKQNDAVEESNVADSTKKKPKYVRIWRVLQTYLYIYSVGQFTDSRVLPVRVVKVKRECSLLIADCSYLPSTSAPKLHGNVVVLFSGSSKVTPGCGVNIHPPWQSLDTGGRRVILCAHFHEVFPLEASAVTLPNSSPTLLATWRCPCELGVDTTQARGVSQSLLVQDVYGAVCHIEVTDRLTDRAPWKGVLHSGEGKVYTFTGLRLVRRTSRTRSAGLFSVIDTIWSTTAMSRREDGSQDGSIGSEPVSFTEPPGFCYHLVAVSPDSVCSLSPVTPHTPSLYRPVCHTPLATLADTHGRVTRVLYHKDDICSPSVDGIRSIIYVTDASWTDTRAGQGNGYVCVMVKQTCCLPSCARLDIGTGVVVFKDVLSHQPGRCYFDPYSRIYDTACKDTLAQFSLSADDVTTVAMATFSPPPMAPSVHVYDLVEVKGQITGVDESTAFSWLECDRCHSDKLVAKGGSRGTFQCSKCEKQVEQPIARVNMDVFVKCLQPQNVVKVKPTIETLLPEDKDDEGYDVENVLGKTVGPLTCVVVSTGKRKESGRVVVLQEMPTKTRGDVIAVQVQ</sequence>
<feature type="compositionally biased region" description="Low complexity" evidence="1">
    <location>
        <begin position="205"/>
        <end position="224"/>
    </location>
</feature>
<dbReference type="InterPro" id="IPR028032">
    <property type="entry name" value="DUF4503"/>
</dbReference>
<feature type="region of interest" description="Disordered" evidence="1">
    <location>
        <begin position="127"/>
        <end position="254"/>
    </location>
</feature>
<evidence type="ECO:0000256" key="1">
    <source>
        <dbReference type="SAM" id="MobiDB-lite"/>
    </source>
</evidence>
<keyword evidence="4" id="KW-1185">Reference proteome</keyword>
<organism evidence="3 4">
    <name type="scientific">Ridgeia piscesae</name>
    <name type="common">Tubeworm</name>
    <dbReference type="NCBI Taxonomy" id="27915"/>
    <lineage>
        <taxon>Eukaryota</taxon>
        <taxon>Metazoa</taxon>
        <taxon>Spiralia</taxon>
        <taxon>Lophotrochozoa</taxon>
        <taxon>Annelida</taxon>
        <taxon>Polychaeta</taxon>
        <taxon>Sedentaria</taxon>
        <taxon>Canalipalpata</taxon>
        <taxon>Sabellida</taxon>
        <taxon>Siboglinidae</taxon>
        <taxon>Ridgeia</taxon>
    </lineage>
</organism>
<dbReference type="GO" id="GO:0000724">
    <property type="term" value="P:double-strand break repair via homologous recombination"/>
    <property type="evidence" value="ECO:0007669"/>
    <property type="project" value="TreeGrafter"/>
</dbReference>
<dbReference type="GO" id="GO:0005654">
    <property type="term" value="C:nucleoplasm"/>
    <property type="evidence" value="ECO:0007669"/>
    <property type="project" value="TreeGrafter"/>
</dbReference>
<dbReference type="GO" id="GO:0000228">
    <property type="term" value="C:nuclear chromosome"/>
    <property type="evidence" value="ECO:0007669"/>
    <property type="project" value="TreeGrafter"/>
</dbReference>
<dbReference type="EMBL" id="JAODUO010000036">
    <property type="protein sequence ID" value="KAK2192220.1"/>
    <property type="molecule type" value="Genomic_DNA"/>
</dbReference>
<evidence type="ECO:0000313" key="4">
    <source>
        <dbReference type="Proteomes" id="UP001209878"/>
    </source>
</evidence>
<feature type="domain" description="DUF4503" evidence="2">
    <location>
        <begin position="405"/>
        <end position="779"/>
    </location>
</feature>
<dbReference type="Pfam" id="PF14951">
    <property type="entry name" value="DUF4503"/>
    <property type="match status" value="1"/>
</dbReference>
<dbReference type="PANTHER" id="PTHR34347">
    <property type="entry name" value="DNA REPAIR-SCAFFOLDING PROTEIN SPIDR"/>
    <property type="match status" value="1"/>
</dbReference>
<feature type="compositionally biased region" description="Acidic residues" evidence="1">
    <location>
        <begin position="172"/>
        <end position="182"/>
    </location>
</feature>
<name>A0AAD9UK50_RIDPI</name>
<dbReference type="AlphaFoldDB" id="A0AAD9UK50"/>
<evidence type="ECO:0000259" key="2">
    <source>
        <dbReference type="Pfam" id="PF14951"/>
    </source>
</evidence>
<dbReference type="InterPro" id="IPR053054">
    <property type="entry name" value="DNA_repair-scaffolding"/>
</dbReference>
<dbReference type="GO" id="GO:0070202">
    <property type="term" value="P:regulation of establishment of protein localization to chromosome"/>
    <property type="evidence" value="ECO:0007669"/>
    <property type="project" value="TreeGrafter"/>
</dbReference>
<proteinExistence type="predicted"/>
<comment type="caution">
    <text evidence="3">The sequence shown here is derived from an EMBL/GenBank/DDBJ whole genome shotgun (WGS) entry which is preliminary data.</text>
</comment>
<evidence type="ECO:0000313" key="3">
    <source>
        <dbReference type="EMBL" id="KAK2192220.1"/>
    </source>
</evidence>
<dbReference type="Proteomes" id="UP001209878">
    <property type="component" value="Unassembled WGS sequence"/>
</dbReference>
<accession>A0AAD9UK50</accession>
<dbReference type="PANTHER" id="PTHR34347:SF1">
    <property type="entry name" value="DNA REPAIR-SCAFFOLDING PROTEIN"/>
    <property type="match status" value="1"/>
</dbReference>
<gene>
    <name evidence="3" type="ORF">NP493_36g01047</name>
</gene>
<reference evidence="3" key="1">
    <citation type="journal article" date="2023" name="Mol. Biol. Evol.">
        <title>Third-Generation Sequencing Reveals the Adaptive Role of the Epigenome in Three Deep-Sea Polychaetes.</title>
        <authorList>
            <person name="Perez M."/>
            <person name="Aroh O."/>
            <person name="Sun Y."/>
            <person name="Lan Y."/>
            <person name="Juniper S.K."/>
            <person name="Young C.R."/>
            <person name="Angers B."/>
            <person name="Qian P.Y."/>
        </authorList>
    </citation>
    <scope>NUCLEOTIDE SEQUENCE</scope>
    <source>
        <strain evidence="3">R07B-5</strain>
    </source>
</reference>